<dbReference type="Gene3D" id="2.30.30.240">
    <property type="entry name" value="PRC-barrel domain"/>
    <property type="match status" value="1"/>
</dbReference>
<dbReference type="RefSeq" id="WP_011973561.1">
    <property type="nucleotide sequence ID" value="NC_009635.1"/>
</dbReference>
<dbReference type="KEGG" id="mae:Maeo_0847"/>
<name>A6UVA7_META3</name>
<evidence type="ECO:0000313" key="3">
    <source>
        <dbReference type="Proteomes" id="UP000001106"/>
    </source>
</evidence>
<feature type="domain" description="PRC-barrel" evidence="1">
    <location>
        <begin position="3"/>
        <end position="80"/>
    </location>
</feature>
<sequence>MSIKISEMLGKKIYTTKGLYVGEVYDAMINLEKSSIGGIVVSDVSRGCMGDTISEPTRKIILPYGIVYSIGNIVLIKPPTTRGEAKSPIM</sequence>
<evidence type="ECO:0000313" key="2">
    <source>
        <dbReference type="EMBL" id="ABR56429.1"/>
    </source>
</evidence>
<dbReference type="Pfam" id="PF05239">
    <property type="entry name" value="PRC"/>
    <property type="match status" value="1"/>
</dbReference>
<dbReference type="EMBL" id="CP000743">
    <property type="protein sequence ID" value="ABR56429.1"/>
    <property type="molecule type" value="Genomic_DNA"/>
</dbReference>
<dbReference type="HOGENOM" id="CLU_170070_0_0_2"/>
<dbReference type="OrthoDB" id="68960at2157"/>
<dbReference type="GeneID" id="5327668"/>
<dbReference type="STRING" id="419665.Maeo_0847"/>
<dbReference type="InterPro" id="IPR011033">
    <property type="entry name" value="PRC_barrel-like_sf"/>
</dbReference>
<dbReference type="eggNOG" id="arCOG02155">
    <property type="taxonomic scope" value="Archaea"/>
</dbReference>
<reference evidence="2" key="1">
    <citation type="submission" date="2007-06" db="EMBL/GenBank/DDBJ databases">
        <title>Complete sequence of Methanococcus aeolicus Nankai-3.</title>
        <authorList>
            <consortium name="US DOE Joint Genome Institute"/>
            <person name="Copeland A."/>
            <person name="Lucas S."/>
            <person name="Lapidus A."/>
            <person name="Barry K."/>
            <person name="Glavina del Rio T."/>
            <person name="Dalin E."/>
            <person name="Tice H."/>
            <person name="Pitluck S."/>
            <person name="Chain P."/>
            <person name="Malfatti S."/>
            <person name="Shin M."/>
            <person name="Vergez L."/>
            <person name="Schmutz J."/>
            <person name="Larimer F."/>
            <person name="Land M."/>
            <person name="Hauser L."/>
            <person name="Kyrpides N."/>
            <person name="Lykidis A."/>
            <person name="Sieprawska-Lupa M."/>
            <person name="Whitman W.B."/>
            <person name="Richardson P."/>
        </authorList>
    </citation>
    <scope>NUCLEOTIDE SEQUENCE [LARGE SCALE GENOMIC DNA]</scope>
    <source>
        <strain evidence="2">Nankai-3</strain>
    </source>
</reference>
<proteinExistence type="predicted"/>
<dbReference type="SUPFAM" id="SSF50346">
    <property type="entry name" value="PRC-barrel domain"/>
    <property type="match status" value="1"/>
</dbReference>
<organism evidence="2 3">
    <name type="scientific">Methanococcus aeolicus (strain ATCC BAA-1280 / DSM 17508 / OCM 812 / Nankai-3)</name>
    <dbReference type="NCBI Taxonomy" id="419665"/>
    <lineage>
        <taxon>Archaea</taxon>
        <taxon>Methanobacteriati</taxon>
        <taxon>Methanobacteriota</taxon>
        <taxon>Methanomada group</taxon>
        <taxon>Methanococci</taxon>
        <taxon>Methanococcales</taxon>
        <taxon>Methanococcaceae</taxon>
        <taxon>Methanococcus</taxon>
    </lineage>
</organism>
<dbReference type="PANTHER" id="PTHR38137">
    <property type="entry name" value="PRC-BARREL DOMAIN PROTEIN"/>
    <property type="match status" value="1"/>
</dbReference>
<dbReference type="PANTHER" id="PTHR38137:SF1">
    <property type="entry name" value="PRC-BARREL DOMAIN-CONTAINING PROTEIN"/>
    <property type="match status" value="1"/>
</dbReference>
<dbReference type="Proteomes" id="UP000001106">
    <property type="component" value="Chromosome"/>
</dbReference>
<protein>
    <submittedName>
        <fullName evidence="2">PRC-barrel domain protein</fullName>
    </submittedName>
</protein>
<gene>
    <name evidence="2" type="ordered locus">Maeo_0847</name>
</gene>
<evidence type="ECO:0000259" key="1">
    <source>
        <dbReference type="Pfam" id="PF05239"/>
    </source>
</evidence>
<accession>A6UVA7</accession>
<dbReference type="InterPro" id="IPR027275">
    <property type="entry name" value="PRC-brl_dom"/>
</dbReference>
<dbReference type="AlphaFoldDB" id="A6UVA7"/>
<keyword evidence="3" id="KW-1185">Reference proteome</keyword>